<comment type="caution">
    <text evidence="1">The sequence shown here is derived from an EMBL/GenBank/DDBJ whole genome shotgun (WGS) entry which is preliminary data.</text>
</comment>
<dbReference type="eggNOG" id="COG4978">
    <property type="taxonomic scope" value="Bacteria"/>
</dbReference>
<dbReference type="Proteomes" id="UP000014148">
    <property type="component" value="Unassembled WGS sequence"/>
</dbReference>
<dbReference type="AlphaFoldDB" id="R2RL85"/>
<dbReference type="Proteomes" id="UP000013783">
    <property type="component" value="Unassembled WGS sequence"/>
</dbReference>
<evidence type="ECO:0008006" key="5">
    <source>
        <dbReference type="Google" id="ProtNLM"/>
    </source>
</evidence>
<reference evidence="1 3" key="1">
    <citation type="submission" date="2013-02" db="EMBL/GenBank/DDBJ databases">
        <title>The Genome Sequence of Enterococcus malodoratus ATCC_43197.</title>
        <authorList>
            <consortium name="The Broad Institute Genome Sequencing Platform"/>
            <consortium name="The Broad Institute Genome Sequencing Center for Infectious Disease"/>
            <person name="Earl A.M."/>
            <person name="Gilmore M.S."/>
            <person name="Lebreton F."/>
            <person name="Walker B."/>
            <person name="Young S.K."/>
            <person name="Zeng Q."/>
            <person name="Gargeya S."/>
            <person name="Fitzgerald M."/>
            <person name="Haas B."/>
            <person name="Abouelleil A."/>
            <person name="Alvarado L."/>
            <person name="Arachchi H.M."/>
            <person name="Berlin A.M."/>
            <person name="Chapman S.B."/>
            <person name="Dewar J."/>
            <person name="Goldberg J."/>
            <person name="Griggs A."/>
            <person name="Gujja S."/>
            <person name="Hansen M."/>
            <person name="Howarth C."/>
            <person name="Imamovic A."/>
            <person name="Larimer J."/>
            <person name="McCowan C."/>
            <person name="Murphy C."/>
            <person name="Neiman D."/>
            <person name="Pearson M."/>
            <person name="Priest M."/>
            <person name="Roberts A."/>
            <person name="Saif S."/>
            <person name="Shea T."/>
            <person name="Sisk P."/>
            <person name="Sykes S."/>
            <person name="Wortman J."/>
            <person name="Nusbaum C."/>
            <person name="Birren B."/>
        </authorList>
    </citation>
    <scope>NUCLEOTIDE SEQUENCE [LARGE SCALE GENOMIC DNA]</scope>
    <source>
        <strain evidence="1 3">ATCC 43197</strain>
    </source>
</reference>
<dbReference type="EMBL" id="AJAK01000017">
    <property type="protein sequence ID" value="EOH76729.1"/>
    <property type="molecule type" value="Genomic_DNA"/>
</dbReference>
<proteinExistence type="predicted"/>
<protein>
    <recommendedName>
        <fullName evidence="5">GyrI-like small molecule binding domain-containing protein</fullName>
    </recommendedName>
</protein>
<dbReference type="EMBL" id="ASWA01000005">
    <property type="protein sequence ID" value="EOT63570.1"/>
    <property type="molecule type" value="Genomic_DNA"/>
</dbReference>
<dbReference type="InterPro" id="IPR011256">
    <property type="entry name" value="Reg_factor_effector_dom_sf"/>
</dbReference>
<accession>R2RL85</accession>
<evidence type="ECO:0000313" key="1">
    <source>
        <dbReference type="EMBL" id="EOH76729.1"/>
    </source>
</evidence>
<name>R2RL85_9ENTE</name>
<evidence type="ECO:0000313" key="4">
    <source>
        <dbReference type="Proteomes" id="UP000014148"/>
    </source>
</evidence>
<gene>
    <name evidence="2" type="ORF">I585_04400</name>
    <name evidence="1" type="ORF">UAI_02404</name>
</gene>
<dbReference type="PATRIC" id="fig|1158601.3.peg.2365"/>
<dbReference type="Gene3D" id="3.20.80.10">
    <property type="entry name" value="Regulatory factor, effector binding domain"/>
    <property type="match status" value="1"/>
</dbReference>
<keyword evidence="4" id="KW-1185">Reference proteome</keyword>
<dbReference type="STRING" id="71451.RV07_GL001124"/>
<evidence type="ECO:0000313" key="2">
    <source>
        <dbReference type="EMBL" id="EOT63570.1"/>
    </source>
</evidence>
<dbReference type="RefSeq" id="WP_010741220.1">
    <property type="nucleotide sequence ID" value="NZ_KB946250.1"/>
</dbReference>
<organism evidence="1 3">
    <name type="scientific">Enterococcus malodoratus ATCC 43197</name>
    <dbReference type="NCBI Taxonomy" id="1158601"/>
    <lineage>
        <taxon>Bacteria</taxon>
        <taxon>Bacillati</taxon>
        <taxon>Bacillota</taxon>
        <taxon>Bacilli</taxon>
        <taxon>Lactobacillales</taxon>
        <taxon>Enterococcaceae</taxon>
        <taxon>Enterococcus</taxon>
    </lineage>
</organism>
<reference evidence="2 4" key="2">
    <citation type="submission" date="2013-03" db="EMBL/GenBank/DDBJ databases">
        <title>The Genome Sequence of Enterococcus malodoratus ATCC_43197 (PacBio/Illumina hybrid assembly).</title>
        <authorList>
            <consortium name="The Broad Institute Genomics Platform"/>
            <consortium name="The Broad Institute Genome Sequencing Center for Infectious Disease"/>
            <person name="Earl A."/>
            <person name="Russ C."/>
            <person name="Gilmore M."/>
            <person name="Surin D."/>
            <person name="Walker B."/>
            <person name="Young S."/>
            <person name="Zeng Q."/>
            <person name="Gargeya S."/>
            <person name="Fitzgerald M."/>
            <person name="Haas B."/>
            <person name="Abouelleil A."/>
            <person name="Allen A.W."/>
            <person name="Alvarado L."/>
            <person name="Arachchi H.M."/>
            <person name="Berlin A.M."/>
            <person name="Chapman S.B."/>
            <person name="Gainer-Dewar J."/>
            <person name="Goldberg J."/>
            <person name="Griggs A."/>
            <person name="Gujja S."/>
            <person name="Hansen M."/>
            <person name="Howarth C."/>
            <person name="Imamovic A."/>
            <person name="Ireland A."/>
            <person name="Larimer J."/>
            <person name="McCowan C."/>
            <person name="Murphy C."/>
            <person name="Pearson M."/>
            <person name="Poon T.W."/>
            <person name="Priest M."/>
            <person name="Roberts A."/>
            <person name="Saif S."/>
            <person name="Shea T."/>
            <person name="Sisk P."/>
            <person name="Sykes S."/>
            <person name="Wortman J."/>
            <person name="Nusbaum C."/>
            <person name="Birren B."/>
        </authorList>
    </citation>
    <scope>NUCLEOTIDE SEQUENCE [LARGE SCALE GENOMIC DNA]</scope>
    <source>
        <strain evidence="2 4">ATCC 43197</strain>
    </source>
</reference>
<evidence type="ECO:0000313" key="3">
    <source>
        <dbReference type="Proteomes" id="UP000013783"/>
    </source>
</evidence>
<dbReference type="SUPFAM" id="SSF55136">
    <property type="entry name" value="Probable bacterial effector-binding domain"/>
    <property type="match status" value="1"/>
</dbReference>
<sequence>MDENGGLDEQAIQMEVGFPVAEEVKNAAEVDSDCYFLPSYRALSNLYVGKYDDMTEPYFAMMEEIRKIGGKFSGISYEYYLSDEEIPEEQQETIMELVYE</sequence>